<organism evidence="1 2">
    <name type="scientific">Euphydryas editha</name>
    <name type="common">Edith's checkerspot</name>
    <dbReference type="NCBI Taxonomy" id="104508"/>
    <lineage>
        <taxon>Eukaryota</taxon>
        <taxon>Metazoa</taxon>
        <taxon>Ecdysozoa</taxon>
        <taxon>Arthropoda</taxon>
        <taxon>Hexapoda</taxon>
        <taxon>Insecta</taxon>
        <taxon>Pterygota</taxon>
        <taxon>Neoptera</taxon>
        <taxon>Endopterygota</taxon>
        <taxon>Lepidoptera</taxon>
        <taxon>Glossata</taxon>
        <taxon>Ditrysia</taxon>
        <taxon>Papilionoidea</taxon>
        <taxon>Nymphalidae</taxon>
        <taxon>Nymphalinae</taxon>
        <taxon>Euphydryas</taxon>
    </lineage>
</organism>
<dbReference type="AlphaFoldDB" id="A0AAU9UYT0"/>
<reference evidence="1" key="1">
    <citation type="submission" date="2022-03" db="EMBL/GenBank/DDBJ databases">
        <authorList>
            <person name="Tunstrom K."/>
        </authorList>
    </citation>
    <scope>NUCLEOTIDE SEQUENCE</scope>
</reference>
<comment type="caution">
    <text evidence="1">The sequence shown here is derived from an EMBL/GenBank/DDBJ whole genome shotgun (WGS) entry which is preliminary data.</text>
</comment>
<sequence length="107" mass="11638">MRVVTVALMPSVSALTALTWTWRSVLHGEMGTLACQVELAGASQTECGYLKNNPNKLLGVLLSEKRSLVSLSLLLTMLLFKPAPLHVLDEGLYMSHLTGLSRPLEFG</sequence>
<gene>
    <name evidence="1" type="ORF">EEDITHA_LOCUS17745</name>
</gene>
<evidence type="ECO:0008006" key="3">
    <source>
        <dbReference type="Google" id="ProtNLM"/>
    </source>
</evidence>
<dbReference type="Proteomes" id="UP001153954">
    <property type="component" value="Unassembled WGS sequence"/>
</dbReference>
<proteinExistence type="predicted"/>
<accession>A0AAU9UYT0</accession>
<dbReference type="EMBL" id="CAKOGL010000026">
    <property type="protein sequence ID" value="CAH2103202.1"/>
    <property type="molecule type" value="Genomic_DNA"/>
</dbReference>
<keyword evidence="2" id="KW-1185">Reference proteome</keyword>
<name>A0AAU9UYT0_EUPED</name>
<protein>
    <recommendedName>
        <fullName evidence="3">Secreted protein</fullName>
    </recommendedName>
</protein>
<evidence type="ECO:0000313" key="2">
    <source>
        <dbReference type="Proteomes" id="UP001153954"/>
    </source>
</evidence>
<evidence type="ECO:0000313" key="1">
    <source>
        <dbReference type="EMBL" id="CAH2103202.1"/>
    </source>
</evidence>